<reference evidence="1 2" key="1">
    <citation type="submission" date="2023-06" db="EMBL/GenBank/DDBJ databases">
        <title>Identification and characterization of horizontal gene transfer across gut microbiota members of farm animals based on homology search.</title>
        <authorList>
            <person name="Schwarzerova J."/>
            <person name="Nykrynova M."/>
            <person name="Jureckova K."/>
            <person name="Cejkova D."/>
            <person name="Rychlik I."/>
        </authorList>
    </citation>
    <scope>NUCLEOTIDE SEQUENCE [LARGE SCALE GENOMIC DNA]</scope>
    <source>
        <strain evidence="1 2">ET340</strain>
    </source>
</reference>
<dbReference type="InterPro" id="IPR032675">
    <property type="entry name" value="LRR_dom_sf"/>
</dbReference>
<dbReference type="RefSeq" id="WP_289599014.1">
    <property type="nucleotide sequence ID" value="NZ_JAUDCL010000003.1"/>
</dbReference>
<dbReference type="EMBL" id="JAUDCL010000003">
    <property type="protein sequence ID" value="MDM8200161.1"/>
    <property type="molecule type" value="Genomic_DNA"/>
</dbReference>
<dbReference type="Pfam" id="PF13306">
    <property type="entry name" value="LRR_5"/>
    <property type="match status" value="1"/>
</dbReference>
<evidence type="ECO:0000313" key="2">
    <source>
        <dbReference type="Proteomes" id="UP001529380"/>
    </source>
</evidence>
<keyword evidence="2" id="KW-1185">Reference proteome</keyword>
<dbReference type="InterPro" id="IPR026906">
    <property type="entry name" value="LRR_5"/>
</dbReference>
<comment type="caution">
    <text evidence="1">The sequence shown here is derived from an EMBL/GenBank/DDBJ whole genome shotgun (WGS) entry which is preliminary data.</text>
</comment>
<dbReference type="Proteomes" id="UP001529380">
    <property type="component" value="Unassembled WGS sequence"/>
</dbReference>
<proteinExistence type="predicted"/>
<evidence type="ECO:0000313" key="1">
    <source>
        <dbReference type="EMBL" id="MDM8200161.1"/>
    </source>
</evidence>
<dbReference type="Gene3D" id="3.80.10.10">
    <property type="entry name" value="Ribonuclease Inhibitor"/>
    <property type="match status" value="1"/>
</dbReference>
<gene>
    <name evidence="1" type="ORF">QUW08_02460</name>
</gene>
<accession>A0ABT7UMP4</accession>
<organism evidence="1 2">
    <name type="scientific">Allofournierella massiliensis</name>
    <dbReference type="NCBI Taxonomy" id="1650663"/>
    <lineage>
        <taxon>Bacteria</taxon>
        <taxon>Bacillati</taxon>
        <taxon>Bacillota</taxon>
        <taxon>Clostridia</taxon>
        <taxon>Eubacteriales</taxon>
        <taxon>Oscillospiraceae</taxon>
        <taxon>Allofournierella</taxon>
    </lineage>
</organism>
<name>A0ABT7UMP4_9FIRM</name>
<sequence length="326" mass="36264">MRSLPADCDALLTCIQEENGIALLRCQTSASQLLLPDELDGLPITRLGDYAFSAREPRQLPEGTFQLLLTSGGGQIPAHDAAALRLVRLPQRALSLGNYAFYGCTGLEALEIGGSLQSVGTDAFMNCFSLRRMTLAAPAEECRCLRSLLQEYSGELELRFTPPAGPECRLFFPAYDEDYEEMAAPHIFHYNIRGVGYLCRQSFDGHRFRYDQYDASLDLLLRTHEFSLAARMALDRLRFPVQLSEAARTAYLTCLSEHTAQLLELVLAEASTAPLAFVLALDLLDRQALAEGCELARTARRTEALGLLLEYQNRRFGAPRARSFDL</sequence>
<protein>
    <submittedName>
        <fullName evidence="1">Leucine-rich repeat protein</fullName>
    </submittedName>
</protein>